<feature type="domain" description="Mediator complex subunit Med1" evidence="11">
    <location>
        <begin position="74"/>
        <end position="445"/>
    </location>
</feature>
<feature type="region of interest" description="Disordered" evidence="10">
    <location>
        <begin position="1457"/>
        <end position="1559"/>
    </location>
</feature>
<keyword evidence="6 9" id="KW-0804">Transcription</keyword>
<dbReference type="InterPro" id="IPR019680">
    <property type="entry name" value="Mediator_Med1"/>
</dbReference>
<feature type="compositionally biased region" description="Low complexity" evidence="10">
    <location>
        <begin position="1312"/>
        <end position="1325"/>
    </location>
</feature>
<evidence type="ECO:0000256" key="9">
    <source>
        <dbReference type="RuleBase" id="RU364059"/>
    </source>
</evidence>
<dbReference type="EMBL" id="JAJJHW010002585">
    <property type="protein sequence ID" value="KAH8369872.1"/>
    <property type="molecule type" value="Genomic_DNA"/>
</dbReference>
<gene>
    <name evidence="12" type="ORF">KR093_001340</name>
</gene>
<feature type="region of interest" description="Disordered" evidence="10">
    <location>
        <begin position="1138"/>
        <end position="1433"/>
    </location>
</feature>
<evidence type="ECO:0000256" key="5">
    <source>
        <dbReference type="ARBA" id="ARBA00023159"/>
    </source>
</evidence>
<comment type="caution">
    <text evidence="12">The sequence shown here is derived from an EMBL/GenBank/DDBJ whole genome shotgun (WGS) entry which is preliminary data.</text>
</comment>
<keyword evidence="13" id="KW-1185">Reference proteome</keyword>
<dbReference type="PANTHER" id="PTHR12881:SF10">
    <property type="entry name" value="MEDIATOR OF RNA POLYMERASE II TRANSCRIPTION SUBUNIT 1"/>
    <property type="match status" value="1"/>
</dbReference>
<keyword evidence="4 9" id="KW-0805">Transcription regulation</keyword>
<protein>
    <recommendedName>
        <fullName evidence="3 9">Mediator of RNA polymerase II transcription subunit 1</fullName>
    </recommendedName>
    <alternativeName>
        <fullName evidence="8 9">Mediator complex subunit 1</fullName>
    </alternativeName>
</protein>
<feature type="compositionally biased region" description="Low complexity" evidence="10">
    <location>
        <begin position="1037"/>
        <end position="1076"/>
    </location>
</feature>
<evidence type="ECO:0000313" key="12">
    <source>
        <dbReference type="EMBL" id="KAH8369872.1"/>
    </source>
</evidence>
<feature type="compositionally biased region" description="Low complexity" evidence="10">
    <location>
        <begin position="714"/>
        <end position="724"/>
    </location>
</feature>
<feature type="compositionally biased region" description="Low complexity" evidence="10">
    <location>
        <begin position="749"/>
        <end position="762"/>
    </location>
</feature>
<feature type="compositionally biased region" description="Low complexity" evidence="10">
    <location>
        <begin position="943"/>
        <end position="980"/>
    </location>
</feature>
<feature type="non-terminal residue" evidence="12">
    <location>
        <position position="1559"/>
    </location>
</feature>
<keyword evidence="7 9" id="KW-0539">Nucleus</keyword>
<feature type="compositionally biased region" description="Polar residues" evidence="10">
    <location>
        <begin position="1077"/>
        <end position="1086"/>
    </location>
</feature>
<feature type="compositionally biased region" description="Low complexity" evidence="10">
    <location>
        <begin position="647"/>
        <end position="675"/>
    </location>
</feature>
<feature type="compositionally biased region" description="Low complexity" evidence="10">
    <location>
        <begin position="1410"/>
        <end position="1419"/>
    </location>
</feature>
<keyword evidence="5 9" id="KW-0010">Activator</keyword>
<feature type="compositionally biased region" description="Low complexity" evidence="10">
    <location>
        <begin position="1138"/>
        <end position="1174"/>
    </location>
</feature>
<feature type="compositionally biased region" description="Low complexity" evidence="10">
    <location>
        <begin position="1466"/>
        <end position="1486"/>
    </location>
</feature>
<feature type="compositionally biased region" description="Low complexity" evidence="10">
    <location>
        <begin position="988"/>
        <end position="1005"/>
    </location>
</feature>
<reference evidence="12" key="1">
    <citation type="journal article" date="2021" name="Mol. Ecol. Resour.">
        <title>Phylogenomic analyses of the genus Drosophila reveals genomic signals of climate adaptation.</title>
        <authorList>
            <person name="Li F."/>
            <person name="Rane R.V."/>
            <person name="Luria V."/>
            <person name="Xiong Z."/>
            <person name="Chen J."/>
            <person name="Li Z."/>
            <person name="Catullo R.A."/>
            <person name="Griffin P.C."/>
            <person name="Schiffer M."/>
            <person name="Pearce S."/>
            <person name="Lee S.F."/>
            <person name="McElroy K."/>
            <person name="Stocker A."/>
            <person name="Shirriffs J."/>
            <person name="Cockerell F."/>
            <person name="Coppin C."/>
            <person name="Sgro C.M."/>
            <person name="Karger A."/>
            <person name="Cain J.W."/>
            <person name="Weber J.A."/>
            <person name="Santpere G."/>
            <person name="Kirschner M.W."/>
            <person name="Hoffmann A.A."/>
            <person name="Oakeshott J.G."/>
            <person name="Zhang G."/>
        </authorList>
    </citation>
    <scope>NUCLEOTIDE SEQUENCE</scope>
    <source>
        <strain evidence="12">BGI-SZ-2011g</strain>
    </source>
</reference>
<dbReference type="Proteomes" id="UP001200034">
    <property type="component" value="Unassembled WGS sequence"/>
</dbReference>
<evidence type="ECO:0000256" key="4">
    <source>
        <dbReference type="ARBA" id="ARBA00023015"/>
    </source>
</evidence>
<feature type="compositionally biased region" description="Low complexity" evidence="10">
    <location>
        <begin position="1181"/>
        <end position="1240"/>
    </location>
</feature>
<dbReference type="GO" id="GO:0003712">
    <property type="term" value="F:transcription coregulator activity"/>
    <property type="evidence" value="ECO:0007669"/>
    <property type="project" value="InterPro"/>
</dbReference>
<feature type="compositionally biased region" description="Low complexity" evidence="10">
    <location>
        <begin position="1494"/>
        <end position="1541"/>
    </location>
</feature>
<comment type="subcellular location">
    <subcellularLocation>
        <location evidence="1 9">Nucleus</location>
    </subcellularLocation>
</comment>
<evidence type="ECO:0000256" key="10">
    <source>
        <dbReference type="SAM" id="MobiDB-lite"/>
    </source>
</evidence>
<sequence length="1559" mass="159708">QGSSHAPGGTESGAVHIPSIEEKNKKIQQETLMEKIRAKYRQKPRSYDDIRKSLRMYFIEKHYPMDPACKATLQTVLDKLQNYIKVNTRHGLVERLESLSRQLGLKFMEDQQTLFISTDMFYVEILLDTEGKLSDVKVHHECKSEQPSTSPSSSSSTDLLNCLKEGDFTDFTVQLEGLSSIYQLNAEPKVKKKAFVALEAMETDIYNLYQQQLQLHQQEQPPSDSYQIMKKSSVGLVMQRRGGHPMKLTYFCPPLHLLEAQVKGDLADATASRDYNIEQVMKSPVSLNATLNLEGSSANKLQILPVVSFSNESGLPLELPAYAPLTQNNSMLIPATYVLRLGKPMPVCIESLRALGLPGVPTEGSLSVMNLIVQTASKQIIRNIQKGLYVNLPKETHCYFLTDNRKLQGTMLSSLQFTEPAQVPKIIAFLKKQSLFYTLLASCVREQQKQYNDMESTIILEVTAVSLNQITVELQHPYEESLATVDFLLEDGEVTCTIYCLSNDYEALSQKLTRTVRQVVSIPMVVYKLLKCWDEEHLQKLHGMATSGAGGSSASGTSGGFGSGAGGGGATNLGQFALDSSSVSGEGSSGIGGAGVSGLGGGSFSSMSSLKLDSTLRSLADAFADSTSAAAAIAGIINLKRETEPQASSSSTSLPLSTAPSTSSAAASTSAAASRSSEHEIADKYKNIWKDKTPNLKHSVSITPIAGDAKGPLQQQQQQQQQQQVDVQRTGGIEIIPLNTPSSVGATPSAGSPATTITITPITGGGNGAGKDAAKEAKKSTSGGSGSSTKRPHESGPSTSSSSSVNPSGSSASTSSSSSDNQKEKKRKKKRDDSPMGPPEKVYSRQNSPAGGGMSDAPSGSGVVRKFSSPAASSSSSPKSGAAGVGLGAALGLSGLGQPSARPSPKHSPVYSSPKHSSNTASNSPKSPFGTHSPKHGSSGKPSMSTLKSATAATSLSLSPKAEKSSSGSVGSLGSTTVSLPITIPLPTGTSVAGSGSASTSGSGSNPPMMRPVPPLAASSSQLPAAIKKEKGGMGLGSSSASSGASSSGVVAAAVAALKTSQHQQQQQQQHQQQQQMKSSASSLSHLATGGNLGSYAAPSVAAMELNAALRKGMAGTGVGPGSGPGMGVAAGAVSSMTSTAASTATIPTTATTTSAATTTTVDSSATASVATGAVPPPPLAIATSASTSAAAATTTAMATHQQHHQQQQQLPAAAPHSSDSGSSSSSSSTGAGASTGVSSEYVVKPSSQEGLKLTINKTGGSSSSSTSSSSSSKREGKRESGPSGSSSGSRKTHTGLKPGVNSGPASKKAHASGSSGSGSSSSKHLFQKANSSGNLSTKLGGSSSSSSSASSGGGGLPLTKSNSTNTFQEQTAPKRRPSTGSGGASGSGTGSHRKSTQGTHGSGGGGGMSPATSSGSMSQPPPRFDHHTDMMTILQYASPSMTASMEGFIKGLHNKFQIPKLSQRTTTTTTTTTTASSTVSTSSISGAGQGGRTEQTTATTTTTSSTSTSSSAASQEPQSTTDPIAVTSTQSTGQQSSSGEQGSGDGIDEELLASLAGE</sequence>
<evidence type="ECO:0000256" key="3">
    <source>
        <dbReference type="ARBA" id="ARBA00020612"/>
    </source>
</evidence>
<feature type="compositionally biased region" description="Low complexity" evidence="10">
    <location>
        <begin position="1016"/>
        <end position="1026"/>
    </location>
</feature>
<organism evidence="12 13">
    <name type="scientific">Drosophila rubida</name>
    <dbReference type="NCBI Taxonomy" id="30044"/>
    <lineage>
        <taxon>Eukaryota</taxon>
        <taxon>Metazoa</taxon>
        <taxon>Ecdysozoa</taxon>
        <taxon>Arthropoda</taxon>
        <taxon>Hexapoda</taxon>
        <taxon>Insecta</taxon>
        <taxon>Pterygota</taxon>
        <taxon>Neoptera</taxon>
        <taxon>Endopterygota</taxon>
        <taxon>Diptera</taxon>
        <taxon>Brachycera</taxon>
        <taxon>Muscomorpha</taxon>
        <taxon>Ephydroidea</taxon>
        <taxon>Drosophilidae</taxon>
        <taxon>Drosophila</taxon>
    </lineage>
</organism>
<feature type="region of interest" description="Disordered" evidence="10">
    <location>
        <begin position="703"/>
        <end position="1089"/>
    </location>
</feature>
<feature type="compositionally biased region" description="Low complexity" evidence="10">
    <location>
        <begin position="868"/>
        <end position="882"/>
    </location>
</feature>
<evidence type="ECO:0000256" key="7">
    <source>
        <dbReference type="ARBA" id="ARBA00023242"/>
    </source>
</evidence>
<dbReference type="GO" id="GO:0016592">
    <property type="term" value="C:mediator complex"/>
    <property type="evidence" value="ECO:0007669"/>
    <property type="project" value="InterPro"/>
</dbReference>
<dbReference type="InterPro" id="IPR051999">
    <property type="entry name" value="Mediator_complex_subunit_1"/>
</dbReference>
<evidence type="ECO:0000256" key="8">
    <source>
        <dbReference type="ARBA" id="ARBA00031254"/>
    </source>
</evidence>
<name>A0AAD4JYD7_9MUSC</name>
<feature type="compositionally biased region" description="Low complexity" evidence="10">
    <location>
        <begin position="1259"/>
        <end position="1272"/>
    </location>
</feature>
<dbReference type="PANTHER" id="PTHR12881">
    <property type="entry name" value="MEDIATOR OF RNA POLYMERASE II TRANSCRIPTION SUBUNIT 1"/>
    <property type="match status" value="1"/>
</dbReference>
<evidence type="ECO:0000256" key="6">
    <source>
        <dbReference type="ARBA" id="ARBA00023163"/>
    </source>
</evidence>
<feature type="compositionally biased region" description="Low complexity" evidence="10">
    <location>
        <begin position="795"/>
        <end position="819"/>
    </location>
</feature>
<evidence type="ECO:0000259" key="11">
    <source>
        <dbReference type="Pfam" id="PF10744"/>
    </source>
</evidence>
<dbReference type="Pfam" id="PF10744">
    <property type="entry name" value="Med1"/>
    <property type="match status" value="1"/>
</dbReference>
<proteinExistence type="inferred from homology"/>
<comment type="similarity">
    <text evidence="2 9">Belongs to the Mediator complex subunit 1 family.</text>
</comment>
<feature type="region of interest" description="Disordered" evidence="10">
    <location>
        <begin position="644"/>
        <end position="679"/>
    </location>
</feature>
<accession>A0AAD4JYD7</accession>
<dbReference type="GO" id="GO:0045944">
    <property type="term" value="P:positive regulation of transcription by RNA polymerase II"/>
    <property type="evidence" value="ECO:0007669"/>
    <property type="project" value="UniProtKB-ARBA"/>
</dbReference>
<feature type="compositionally biased region" description="Polar residues" evidence="10">
    <location>
        <begin position="910"/>
        <end position="926"/>
    </location>
</feature>
<comment type="function">
    <text evidence="9">Component of the Mediator complex, a coactivator involved in the regulated transcription of nearly all RNA polymerase II-dependent genes. Mediator functions as a bridge to convey information from gene-specific regulatory proteins to the basal RNA polymerase II transcription machinery. Mediator is recruited to promoters by direct interactions with regulatory proteins and serves as a scaffold for the assembly of a functional preinitiation complex with RNA polymerase II and the general transcription factors.</text>
</comment>
<feature type="compositionally biased region" description="Gly residues" evidence="10">
    <location>
        <begin position="1381"/>
        <end position="1390"/>
    </location>
</feature>
<feature type="compositionally biased region" description="Low complexity" evidence="10">
    <location>
        <begin position="1332"/>
        <end position="1351"/>
    </location>
</feature>
<feature type="region of interest" description="Disordered" evidence="10">
    <location>
        <begin position="1"/>
        <end position="21"/>
    </location>
</feature>
<feature type="compositionally biased region" description="Polar residues" evidence="10">
    <location>
        <begin position="1360"/>
        <end position="1372"/>
    </location>
</feature>
<evidence type="ECO:0000313" key="13">
    <source>
        <dbReference type="Proteomes" id="UP001200034"/>
    </source>
</evidence>
<evidence type="ECO:0000256" key="1">
    <source>
        <dbReference type="ARBA" id="ARBA00004123"/>
    </source>
</evidence>
<evidence type="ECO:0000256" key="2">
    <source>
        <dbReference type="ARBA" id="ARBA00006210"/>
    </source>
</evidence>